<feature type="compositionally biased region" description="Basic and acidic residues" evidence="1">
    <location>
        <begin position="50"/>
        <end position="61"/>
    </location>
</feature>
<dbReference type="Pfam" id="PF11241">
    <property type="entry name" value="DUF3043"/>
    <property type="match status" value="1"/>
</dbReference>
<sequence length="194" mass="22334">MRADSVVNEATVTPEPQEEHHAPNYTAPKGKPTPSRKQQQQARRQPLVPADRKAAKEANRAALREQRMKENIAMQTGDEKHLPLKDKGPQRRYIRDYVDARFNVGDFMIIALLLIFVAGIFIQSIQLVTVTLMWIFIALLALDLWFMWRGLKKKLLAKFGQVEPGSTMYAINRAMMIRRIRLPKPQVKRGQYPS</sequence>
<accession>A0A7H2BH66</accession>
<dbReference type="EMBL" id="CP061538">
    <property type="protein sequence ID" value="QNV39012.1"/>
    <property type="molecule type" value="Genomic_DNA"/>
</dbReference>
<keyword evidence="2" id="KW-0472">Membrane</keyword>
<keyword evidence="4" id="KW-1185">Reference proteome</keyword>
<evidence type="ECO:0000256" key="1">
    <source>
        <dbReference type="SAM" id="MobiDB-lite"/>
    </source>
</evidence>
<evidence type="ECO:0000313" key="3">
    <source>
        <dbReference type="EMBL" id="QNV39012.1"/>
    </source>
</evidence>
<feature type="region of interest" description="Disordered" evidence="1">
    <location>
        <begin position="1"/>
        <end position="61"/>
    </location>
</feature>
<dbReference type="AlphaFoldDB" id="A0A7H2BH66"/>
<proteinExistence type="predicted"/>
<reference evidence="3 4" key="1">
    <citation type="submission" date="2020-09" db="EMBL/GenBank/DDBJ databases">
        <title>Investigation of environmental microbe.</title>
        <authorList>
            <person name="Ou Y."/>
            <person name="Kang Q."/>
        </authorList>
    </citation>
    <scope>NUCLEOTIDE SEQUENCE [LARGE SCALE GENOMIC DNA]</scope>
    <source>
        <strain evidence="3 4">KJZ-9</strain>
    </source>
</reference>
<dbReference type="Proteomes" id="UP000516421">
    <property type="component" value="Chromosome"/>
</dbReference>
<gene>
    <name evidence="3" type="ORF">IDM48_06140</name>
</gene>
<dbReference type="InterPro" id="IPR021403">
    <property type="entry name" value="DUF3043"/>
</dbReference>
<protein>
    <submittedName>
        <fullName evidence="3">DUF3043 domain-containing protein</fullName>
    </submittedName>
</protein>
<name>A0A7H2BH66_9MICC</name>
<evidence type="ECO:0000256" key="2">
    <source>
        <dbReference type="SAM" id="Phobius"/>
    </source>
</evidence>
<dbReference type="KEGG" id="rama:IDM48_06140"/>
<dbReference type="RefSeq" id="WP_145176737.1">
    <property type="nucleotide sequence ID" value="NZ_BAAAHX010000004.1"/>
</dbReference>
<feature type="transmembrane region" description="Helical" evidence="2">
    <location>
        <begin position="100"/>
        <end position="122"/>
    </location>
</feature>
<keyword evidence="2" id="KW-0812">Transmembrane</keyword>
<evidence type="ECO:0000313" key="4">
    <source>
        <dbReference type="Proteomes" id="UP000516421"/>
    </source>
</evidence>
<organism evidence="3 4">
    <name type="scientific">Rothia amarae</name>
    <dbReference type="NCBI Taxonomy" id="169480"/>
    <lineage>
        <taxon>Bacteria</taxon>
        <taxon>Bacillati</taxon>
        <taxon>Actinomycetota</taxon>
        <taxon>Actinomycetes</taxon>
        <taxon>Micrococcales</taxon>
        <taxon>Micrococcaceae</taxon>
        <taxon>Rothia</taxon>
    </lineage>
</organism>
<feature type="transmembrane region" description="Helical" evidence="2">
    <location>
        <begin position="128"/>
        <end position="148"/>
    </location>
</feature>
<keyword evidence="2" id="KW-1133">Transmembrane helix</keyword>